<sequence>MGKRRPPAMLAVAIDKLRGNGDARRLAAFEQGVARLHGACAVGKRWRSADRRHGAIAQARVGVEGDGQAGGDTVGRCGGGLGAGGERR</sequence>
<dbReference type="STRING" id="797473.HMPREF9080_00599"/>
<feature type="region of interest" description="Disordered" evidence="1">
    <location>
        <begin position="64"/>
        <end position="88"/>
    </location>
</feature>
<name>G9ZCX0_9GAMM</name>
<organism evidence="2 3">
    <name type="scientific">Cardiobacterium valvarum F0432</name>
    <dbReference type="NCBI Taxonomy" id="797473"/>
    <lineage>
        <taxon>Bacteria</taxon>
        <taxon>Pseudomonadati</taxon>
        <taxon>Pseudomonadota</taxon>
        <taxon>Gammaproteobacteria</taxon>
        <taxon>Cardiobacteriales</taxon>
        <taxon>Cardiobacteriaceae</taxon>
        <taxon>Cardiobacterium</taxon>
    </lineage>
</organism>
<evidence type="ECO:0000313" key="3">
    <source>
        <dbReference type="Proteomes" id="UP000004750"/>
    </source>
</evidence>
<dbReference type="Proteomes" id="UP000004750">
    <property type="component" value="Unassembled WGS sequence"/>
</dbReference>
<proteinExistence type="predicted"/>
<dbReference type="AlphaFoldDB" id="G9ZCX0"/>
<evidence type="ECO:0000313" key="2">
    <source>
        <dbReference type="EMBL" id="EHM55590.1"/>
    </source>
</evidence>
<comment type="caution">
    <text evidence="2">The sequence shown here is derived from an EMBL/GenBank/DDBJ whole genome shotgun (WGS) entry which is preliminary data.</text>
</comment>
<reference evidence="2 3" key="1">
    <citation type="submission" date="2011-08" db="EMBL/GenBank/DDBJ databases">
        <authorList>
            <person name="Weinstock G."/>
            <person name="Sodergren E."/>
            <person name="Clifton S."/>
            <person name="Fulton L."/>
            <person name="Fulton B."/>
            <person name="Courtney L."/>
            <person name="Fronick C."/>
            <person name="Harrison M."/>
            <person name="Strong C."/>
            <person name="Farmer C."/>
            <person name="Delahaunty K."/>
            <person name="Markovic C."/>
            <person name="Hall O."/>
            <person name="Minx P."/>
            <person name="Tomlinson C."/>
            <person name="Mitreva M."/>
            <person name="Hou S."/>
            <person name="Chen J."/>
            <person name="Wollam A."/>
            <person name="Pepin K.H."/>
            <person name="Johnson M."/>
            <person name="Bhonagiri V."/>
            <person name="Zhang X."/>
            <person name="Suruliraj S."/>
            <person name="Warren W."/>
            <person name="Chinwalla A."/>
            <person name="Mardis E.R."/>
            <person name="Wilson R.K."/>
        </authorList>
    </citation>
    <scope>NUCLEOTIDE SEQUENCE [LARGE SCALE GENOMIC DNA]</scope>
    <source>
        <strain evidence="2 3">F0432</strain>
    </source>
</reference>
<accession>G9ZCX0</accession>
<protein>
    <submittedName>
        <fullName evidence="2">Uncharacterized protein</fullName>
    </submittedName>
</protein>
<gene>
    <name evidence="2" type="ORF">HMPREF9080_00599</name>
</gene>
<dbReference type="EMBL" id="AGCM01000030">
    <property type="protein sequence ID" value="EHM55590.1"/>
    <property type="molecule type" value="Genomic_DNA"/>
</dbReference>
<dbReference type="HOGENOM" id="CLU_2463401_0_0_6"/>
<evidence type="ECO:0000256" key="1">
    <source>
        <dbReference type="SAM" id="MobiDB-lite"/>
    </source>
</evidence>